<evidence type="ECO:0000313" key="2">
    <source>
        <dbReference type="Proteomes" id="UP000012073"/>
    </source>
</evidence>
<keyword evidence="2" id="KW-1185">Reference proteome</keyword>
<dbReference type="PANTHER" id="PTHR24314">
    <property type="entry name" value="NON-SPECIFIC LIPID TRANSFER PROTEIN-RELATED"/>
    <property type="match status" value="1"/>
</dbReference>
<organism evidence="1 2">
    <name type="scientific">Chondrus crispus</name>
    <name type="common">Carrageen Irish moss</name>
    <name type="synonym">Polymorpha crispa</name>
    <dbReference type="NCBI Taxonomy" id="2769"/>
    <lineage>
        <taxon>Eukaryota</taxon>
        <taxon>Rhodophyta</taxon>
        <taxon>Florideophyceae</taxon>
        <taxon>Rhodymeniophycidae</taxon>
        <taxon>Gigartinales</taxon>
        <taxon>Gigartinaceae</taxon>
        <taxon>Chondrus</taxon>
    </lineage>
</organism>
<dbReference type="GO" id="GO:0010304">
    <property type="term" value="P:PSII associated light-harvesting complex II catabolic process"/>
    <property type="evidence" value="ECO:0007669"/>
    <property type="project" value="TreeGrafter"/>
</dbReference>
<dbReference type="SUPFAM" id="SSF51735">
    <property type="entry name" value="NAD(P)-binding Rossmann-fold domains"/>
    <property type="match status" value="1"/>
</dbReference>
<dbReference type="Gene3D" id="3.40.50.720">
    <property type="entry name" value="NAD(P)-binding Rossmann-like Domain"/>
    <property type="match status" value="1"/>
</dbReference>
<dbReference type="AlphaFoldDB" id="R7QFJ7"/>
<dbReference type="PhylomeDB" id="R7QFJ7"/>
<dbReference type="PROSITE" id="PS00061">
    <property type="entry name" value="ADH_SHORT"/>
    <property type="match status" value="1"/>
</dbReference>
<dbReference type="OrthoDB" id="3592703at2759"/>
<name>R7QFJ7_CHOCR</name>
<dbReference type="GeneID" id="17323755"/>
<dbReference type="InterPro" id="IPR052625">
    <property type="entry name" value="Chl_b_Red"/>
</dbReference>
<dbReference type="EMBL" id="HG001766">
    <property type="protein sequence ID" value="CDF36226.1"/>
    <property type="molecule type" value="Genomic_DNA"/>
</dbReference>
<reference evidence="2" key="1">
    <citation type="journal article" date="2013" name="Proc. Natl. Acad. Sci. U.S.A.">
        <title>Genome structure and metabolic features in the red seaweed Chondrus crispus shed light on evolution of the Archaeplastida.</title>
        <authorList>
            <person name="Collen J."/>
            <person name="Porcel B."/>
            <person name="Carre W."/>
            <person name="Ball S.G."/>
            <person name="Chaparro C."/>
            <person name="Tonon T."/>
            <person name="Barbeyron T."/>
            <person name="Michel G."/>
            <person name="Noel B."/>
            <person name="Valentin K."/>
            <person name="Elias M."/>
            <person name="Artiguenave F."/>
            <person name="Arun A."/>
            <person name="Aury J.M."/>
            <person name="Barbosa-Neto J.F."/>
            <person name="Bothwell J.H."/>
            <person name="Bouget F.Y."/>
            <person name="Brillet L."/>
            <person name="Cabello-Hurtado F."/>
            <person name="Capella-Gutierrez S."/>
            <person name="Charrier B."/>
            <person name="Cladiere L."/>
            <person name="Cock J.M."/>
            <person name="Coelho S.M."/>
            <person name="Colleoni C."/>
            <person name="Czjzek M."/>
            <person name="Da Silva C."/>
            <person name="Delage L."/>
            <person name="Denoeud F."/>
            <person name="Deschamps P."/>
            <person name="Dittami S.M."/>
            <person name="Gabaldon T."/>
            <person name="Gachon C.M."/>
            <person name="Groisillier A."/>
            <person name="Herve C."/>
            <person name="Jabbari K."/>
            <person name="Katinka M."/>
            <person name="Kloareg B."/>
            <person name="Kowalczyk N."/>
            <person name="Labadie K."/>
            <person name="Leblanc C."/>
            <person name="Lopez P.J."/>
            <person name="McLachlan D.H."/>
            <person name="Meslet-Cladiere L."/>
            <person name="Moustafa A."/>
            <person name="Nehr Z."/>
            <person name="Nyvall Collen P."/>
            <person name="Panaud O."/>
            <person name="Partensky F."/>
            <person name="Poulain J."/>
            <person name="Rensing S.A."/>
            <person name="Rousvoal S."/>
            <person name="Samson G."/>
            <person name="Symeonidi A."/>
            <person name="Weissenbach J."/>
            <person name="Zambounis A."/>
            <person name="Wincker P."/>
            <person name="Boyen C."/>
        </authorList>
    </citation>
    <scope>NUCLEOTIDE SEQUENCE [LARGE SCALE GENOMIC DNA]</scope>
    <source>
        <strain evidence="2">cv. Stackhouse</strain>
    </source>
</reference>
<gene>
    <name evidence="1" type="ORF">CHC_T00004615001</name>
</gene>
<dbReference type="GO" id="GO:0015996">
    <property type="term" value="P:chlorophyll catabolic process"/>
    <property type="evidence" value="ECO:0007669"/>
    <property type="project" value="TreeGrafter"/>
</dbReference>
<sequence length="331" mass="35630">MKLGFVPLLFGRPVIQTSAVQGRFSYRTPLMSGGGGSLPSVSSSSLGVVISGSTKGVGRALAEEFVKQNDGVVISSRTPDSVDSTVASLRRQYPTARVFGCVADVSKHLDVARLADFASENLGTINTFICNAGTTGPRGPIRDAEANDLANVVSTNLLGPMLCAKEAWRVAKNQSQPLHVFIMDGSGSRGNTTPNYAAYGATKRSIPQLVASLAIEGKGDPVRFHTLSPGMVLTDLLLAENQEPIARKVFNFLAEEPETVAENLVPRIRSVVRSDKSKTYIQFLTIPKAFFQLATGFVLGLRGNKFFDNRTGQRIAQTGHFKRNGVRIKED</sequence>
<dbReference type="OMA" id="RWINNAG"/>
<dbReference type="PRINTS" id="PR00081">
    <property type="entry name" value="GDHRDH"/>
</dbReference>
<proteinExistence type="predicted"/>
<dbReference type="Gramene" id="CDF36226">
    <property type="protein sequence ID" value="CDF36226"/>
    <property type="gene ID" value="CHC_T00004615001"/>
</dbReference>
<dbReference type="InterPro" id="IPR036291">
    <property type="entry name" value="NAD(P)-bd_dom_sf"/>
</dbReference>
<dbReference type="GO" id="GO:0034256">
    <property type="term" value="F:chlorophyll(ide) b reductase activity"/>
    <property type="evidence" value="ECO:0007669"/>
    <property type="project" value="TreeGrafter"/>
</dbReference>
<dbReference type="Proteomes" id="UP000012073">
    <property type="component" value="Unassembled WGS sequence"/>
</dbReference>
<dbReference type="PANTHER" id="PTHR24314:SF21">
    <property type="entry name" value="CHLOROPHYLL(IDE) B REDUCTASE NYC1, CHLOROPLASTIC-RELATED"/>
    <property type="match status" value="1"/>
</dbReference>
<dbReference type="KEGG" id="ccp:CHC_T00004615001"/>
<protein>
    <submittedName>
        <fullName evidence="1">Uncharacterized protein</fullName>
    </submittedName>
</protein>
<dbReference type="InterPro" id="IPR002347">
    <property type="entry name" value="SDR_fam"/>
</dbReference>
<evidence type="ECO:0000313" key="1">
    <source>
        <dbReference type="EMBL" id="CDF36226.1"/>
    </source>
</evidence>
<dbReference type="InterPro" id="IPR020904">
    <property type="entry name" value="Sc_DH/Rdtase_CS"/>
</dbReference>
<dbReference type="Pfam" id="PF00106">
    <property type="entry name" value="adh_short"/>
    <property type="match status" value="1"/>
</dbReference>
<dbReference type="CDD" id="cd05233">
    <property type="entry name" value="SDR_c"/>
    <property type="match status" value="1"/>
</dbReference>
<accession>R7QFJ7</accession>
<dbReference type="RefSeq" id="XP_005716045.1">
    <property type="nucleotide sequence ID" value="XM_005715988.1"/>
</dbReference>
<dbReference type="STRING" id="2769.R7QFJ7"/>